<dbReference type="InParanoid" id="A0A168NC40"/>
<feature type="compositionally biased region" description="Basic residues" evidence="1">
    <location>
        <begin position="268"/>
        <end position="289"/>
    </location>
</feature>
<reference evidence="2" key="1">
    <citation type="submission" date="2016-04" db="EMBL/GenBank/DDBJ databases">
        <authorList>
            <person name="Evans L.H."/>
            <person name="Alamgir A."/>
            <person name="Owens N."/>
            <person name="Weber N.D."/>
            <person name="Virtaneva K."/>
            <person name="Barbian K."/>
            <person name="Babar A."/>
            <person name="Rosenke K."/>
        </authorList>
    </citation>
    <scope>NUCLEOTIDE SEQUENCE [LARGE SCALE GENOMIC DNA]</scope>
    <source>
        <strain evidence="2">CBS 101.48</strain>
    </source>
</reference>
<dbReference type="EMBL" id="LT553181">
    <property type="protein sequence ID" value="SAM00247.1"/>
    <property type="molecule type" value="Genomic_DNA"/>
</dbReference>
<dbReference type="AlphaFoldDB" id="A0A168NC40"/>
<feature type="region of interest" description="Disordered" evidence="1">
    <location>
        <begin position="214"/>
        <end position="306"/>
    </location>
</feature>
<sequence>MDASGWNKAWNSKWVEGKRVQHASMQRTRYGINLALWFRSSTYSFFCEDSALNPLEYSIDLLPLGGRNRKTSFILTYYINTLKPTFSTIHVSFSSSSFSLSSHFTPILLIVYLFCLYRLPSHHISKSTLFGVPPFPVKRMSTPKISCPICGQEFPVYDQRGFRNAGFTAHHNRCLTRQHQQQTDSHQPSQQSSRASRFALAIRRQLLPALPSATPLATEGQQRVHPLSSSAPMPLTHFDGTARSDLLPSTIDNLASHNPFPEQQHVRPMARQRHTWNHWNVRRASRRRGTTSSASSVSSTSLSSAASTPLPTAFRYIRDRRSLPVIHTSTETLPLYNTLTNASMILPNTSAMMALPPRLPPSYMSEGLVYSPTNGPPFTSMLTALPLGSISSLPASVGSNTSANHYDYIDVNQWTLHQQQPAITDWALGYHSSPENDPIEHPQVQHQHPTTTTSDGYSQSVSHSSTEEDAALHTYLDDQLVLSCDHCQPQNGAHDPSCSLLHFYMSNLMNDTEDSFPPA</sequence>
<evidence type="ECO:0000313" key="3">
    <source>
        <dbReference type="Proteomes" id="UP000078561"/>
    </source>
</evidence>
<evidence type="ECO:0000256" key="1">
    <source>
        <dbReference type="SAM" id="MobiDB-lite"/>
    </source>
</evidence>
<feature type="compositionally biased region" description="Low complexity" evidence="1">
    <location>
        <begin position="178"/>
        <end position="193"/>
    </location>
</feature>
<evidence type="ECO:0000313" key="2">
    <source>
        <dbReference type="EMBL" id="SAM00247.1"/>
    </source>
</evidence>
<protein>
    <submittedName>
        <fullName evidence="2">Uncharacterized protein</fullName>
    </submittedName>
</protein>
<feature type="region of interest" description="Disordered" evidence="1">
    <location>
        <begin position="176"/>
        <end position="195"/>
    </location>
</feature>
<organism evidence="2">
    <name type="scientific">Absidia glauca</name>
    <name type="common">Pin mould</name>
    <dbReference type="NCBI Taxonomy" id="4829"/>
    <lineage>
        <taxon>Eukaryota</taxon>
        <taxon>Fungi</taxon>
        <taxon>Fungi incertae sedis</taxon>
        <taxon>Mucoromycota</taxon>
        <taxon>Mucoromycotina</taxon>
        <taxon>Mucoromycetes</taxon>
        <taxon>Mucorales</taxon>
        <taxon>Cunninghamellaceae</taxon>
        <taxon>Absidia</taxon>
    </lineage>
</organism>
<dbReference type="Proteomes" id="UP000078561">
    <property type="component" value="Unassembled WGS sequence"/>
</dbReference>
<accession>A0A168NC40</accession>
<feature type="compositionally biased region" description="Polar residues" evidence="1">
    <location>
        <begin position="454"/>
        <end position="464"/>
    </location>
</feature>
<proteinExistence type="predicted"/>
<feature type="compositionally biased region" description="Low complexity" evidence="1">
    <location>
        <begin position="290"/>
        <end position="306"/>
    </location>
</feature>
<keyword evidence="3" id="KW-1185">Reference proteome</keyword>
<name>A0A168NC40_ABSGL</name>
<gene>
    <name evidence="2" type="primary">ABSGL_05928.1 scaffold 7611</name>
</gene>
<dbReference type="OrthoDB" id="2275486at2759"/>
<feature type="region of interest" description="Disordered" evidence="1">
    <location>
        <begin position="428"/>
        <end position="468"/>
    </location>
</feature>
<feature type="compositionally biased region" description="Low complexity" evidence="1">
    <location>
        <begin position="441"/>
        <end position="453"/>
    </location>
</feature>